<dbReference type="OrthoDB" id="3017382at2759"/>
<evidence type="ECO:0000313" key="1">
    <source>
        <dbReference type="EMBL" id="SCV72757.1"/>
    </source>
</evidence>
<dbReference type="Proteomes" id="UP000198372">
    <property type="component" value="Unassembled WGS sequence"/>
</dbReference>
<name>A0A238FHP0_9BASI</name>
<dbReference type="EMBL" id="FMSP01000009">
    <property type="protein sequence ID" value="SCV72757.1"/>
    <property type="molecule type" value="Genomic_DNA"/>
</dbReference>
<protein>
    <submittedName>
        <fullName evidence="1">BQ2448_4294 protein</fullName>
    </submittedName>
</protein>
<dbReference type="AlphaFoldDB" id="A0A238FHP0"/>
<reference evidence="2" key="1">
    <citation type="submission" date="2016-09" db="EMBL/GenBank/DDBJ databases">
        <authorList>
            <person name="Jeantristanb JTB J.-T."/>
            <person name="Ricardo R."/>
        </authorList>
    </citation>
    <scope>NUCLEOTIDE SEQUENCE [LARGE SCALE GENOMIC DNA]</scope>
</reference>
<keyword evidence="2" id="KW-1185">Reference proteome</keyword>
<gene>
    <name evidence="1" type="ORF">BQ2448_4294</name>
</gene>
<evidence type="ECO:0000313" key="2">
    <source>
        <dbReference type="Proteomes" id="UP000198372"/>
    </source>
</evidence>
<proteinExistence type="predicted"/>
<sequence length="60" mass="6819">MLSFEARRTAFQMIVDEGLLHSNEYSGNVVRRADGQIFLVDWGEAQCLNFEPCEADDHDA</sequence>
<organism evidence="1 2">
    <name type="scientific">Microbotryum intermedium</name>
    <dbReference type="NCBI Taxonomy" id="269621"/>
    <lineage>
        <taxon>Eukaryota</taxon>
        <taxon>Fungi</taxon>
        <taxon>Dikarya</taxon>
        <taxon>Basidiomycota</taxon>
        <taxon>Pucciniomycotina</taxon>
        <taxon>Microbotryomycetes</taxon>
        <taxon>Microbotryales</taxon>
        <taxon>Microbotryaceae</taxon>
        <taxon>Microbotryum</taxon>
    </lineage>
</organism>
<accession>A0A238FHP0</accession>